<keyword evidence="2" id="KW-1185">Reference proteome</keyword>
<organism evidence="1 2">
    <name type="scientific">Cnephaeus nilssonii</name>
    <name type="common">Northern bat</name>
    <name type="synonym">Eptesicus nilssonii</name>
    <dbReference type="NCBI Taxonomy" id="3371016"/>
    <lineage>
        <taxon>Eukaryota</taxon>
        <taxon>Metazoa</taxon>
        <taxon>Chordata</taxon>
        <taxon>Craniata</taxon>
        <taxon>Vertebrata</taxon>
        <taxon>Euteleostomi</taxon>
        <taxon>Mammalia</taxon>
        <taxon>Eutheria</taxon>
        <taxon>Laurasiatheria</taxon>
        <taxon>Chiroptera</taxon>
        <taxon>Yangochiroptera</taxon>
        <taxon>Vespertilionidae</taxon>
        <taxon>Cnephaeus</taxon>
    </lineage>
</organism>
<gene>
    <name evidence="1" type="ORF">QTO34_016757</name>
</gene>
<name>A0AA40I2Z5_CNENI</name>
<dbReference type="InterPro" id="IPR043502">
    <property type="entry name" value="DNA/RNA_pol_sf"/>
</dbReference>
<evidence type="ECO:0000313" key="1">
    <source>
        <dbReference type="EMBL" id="KAK1342004.1"/>
    </source>
</evidence>
<reference evidence="1" key="1">
    <citation type="submission" date="2023-06" db="EMBL/GenBank/DDBJ databases">
        <title>Reference genome for the Northern bat (Eptesicus nilssonii), a most northern bat species.</title>
        <authorList>
            <person name="Laine V.N."/>
            <person name="Pulliainen A.T."/>
            <person name="Lilley T.M."/>
        </authorList>
    </citation>
    <scope>NUCLEOTIDE SEQUENCE</scope>
    <source>
        <strain evidence="1">BLF_Eptnil</strain>
        <tissue evidence="1">Kidney</tissue>
    </source>
</reference>
<dbReference type="Proteomes" id="UP001177744">
    <property type="component" value="Unassembled WGS sequence"/>
</dbReference>
<protein>
    <submittedName>
        <fullName evidence="1">Uncharacterized protein</fullName>
    </submittedName>
</protein>
<accession>A0AA40I2Z5</accession>
<sequence>MSLALVNKNCQYNIKRHGTPQLKTFLGMTRFGLIAKPLYKFLKGSDSDPLEWIGTQQQAFRKTLGIPNLEMLFYLYVTKKQKVAFEVLIQKFGLEPNQWPYSSKQLDSLRKGQKSIVTGSKYAFLILHPIINMERMGTLNSKKLPSPASPGNTRPPANSIKTCRGLLYNQPHYWLVYSHRILSPNRGHNIQKRKMTGLKSENINKTLKDKFLQDLDFTRLSKKLQRHNLCYTNTQKERLDRLPA</sequence>
<comment type="caution">
    <text evidence="1">The sequence shown here is derived from an EMBL/GenBank/DDBJ whole genome shotgun (WGS) entry which is preliminary data.</text>
</comment>
<dbReference type="EMBL" id="JAULJE010000006">
    <property type="protein sequence ID" value="KAK1342004.1"/>
    <property type="molecule type" value="Genomic_DNA"/>
</dbReference>
<dbReference type="Gene3D" id="3.10.20.370">
    <property type="match status" value="1"/>
</dbReference>
<evidence type="ECO:0000313" key="2">
    <source>
        <dbReference type="Proteomes" id="UP001177744"/>
    </source>
</evidence>
<dbReference type="SUPFAM" id="SSF56672">
    <property type="entry name" value="DNA/RNA polymerases"/>
    <property type="match status" value="1"/>
</dbReference>
<proteinExistence type="predicted"/>
<dbReference type="AlphaFoldDB" id="A0AA40I2Z5"/>